<dbReference type="Proteomes" id="UP000014977">
    <property type="component" value="Unassembled WGS sequence"/>
</dbReference>
<reference evidence="1 2" key="1">
    <citation type="journal article" date="2013" name="Genome Announc.">
        <title>Draft genome sequences for three mercury-methylating, sulfate-reducing bacteria.</title>
        <authorList>
            <person name="Brown S.D."/>
            <person name="Hurt R.A.Jr."/>
            <person name="Gilmour C.C."/>
            <person name="Elias D.A."/>
        </authorList>
    </citation>
    <scope>NUCLEOTIDE SEQUENCE [LARGE SCALE GENOMIC DNA]</scope>
    <source>
        <strain evidence="1 2">DSM 2059</strain>
    </source>
</reference>
<name>S7U0T7_DESML</name>
<accession>S7U0T7</accession>
<proteinExistence type="predicted"/>
<sequence>MTITDRSGWAGARAIYYLNREDRRKEGNAMFSKQSRYATVRDAEWVDGKGRNIAYKRIRFIPPAPPRRGHIITEGERLDHISYFYYKDARRFWRICDANAVMFPDDLAGDFGRKIKIPSAQE</sequence>
<gene>
    <name evidence="1" type="ORF">dsmv_1412</name>
</gene>
<dbReference type="eggNOG" id="COG1652">
    <property type="taxonomic scope" value="Bacteria"/>
</dbReference>
<evidence type="ECO:0000313" key="1">
    <source>
        <dbReference type="EMBL" id="EPR43046.1"/>
    </source>
</evidence>
<organism evidence="1 2">
    <name type="scientific">Desulfococcus multivorans DSM 2059</name>
    <dbReference type="NCBI Taxonomy" id="1121405"/>
    <lineage>
        <taxon>Bacteria</taxon>
        <taxon>Pseudomonadati</taxon>
        <taxon>Thermodesulfobacteriota</taxon>
        <taxon>Desulfobacteria</taxon>
        <taxon>Desulfobacterales</taxon>
        <taxon>Desulfococcaceae</taxon>
        <taxon>Desulfococcus</taxon>
    </lineage>
</organism>
<dbReference type="AlphaFoldDB" id="S7U0T7"/>
<dbReference type="EMBL" id="ATHJ01000059">
    <property type="protein sequence ID" value="EPR43046.1"/>
    <property type="molecule type" value="Genomic_DNA"/>
</dbReference>
<evidence type="ECO:0000313" key="2">
    <source>
        <dbReference type="Proteomes" id="UP000014977"/>
    </source>
</evidence>
<dbReference type="STRING" id="897.B2D07_13155"/>
<comment type="caution">
    <text evidence="1">The sequence shown here is derived from an EMBL/GenBank/DDBJ whole genome shotgun (WGS) entry which is preliminary data.</text>
</comment>
<protein>
    <recommendedName>
        <fullName evidence="3">LysM domain-containing protein</fullName>
    </recommendedName>
</protein>
<keyword evidence="2" id="KW-1185">Reference proteome</keyword>
<evidence type="ECO:0008006" key="3">
    <source>
        <dbReference type="Google" id="ProtNLM"/>
    </source>
</evidence>